<evidence type="ECO:0000313" key="5">
    <source>
        <dbReference type="EMBL" id="NID05074.1"/>
    </source>
</evidence>
<keyword evidence="3" id="KW-1133">Transmembrane helix</keyword>
<dbReference type="PANTHER" id="PTHR22550:SF14">
    <property type="entry name" value="VWFA DOMAIN-CONTAINING PROTEIN"/>
    <property type="match status" value="1"/>
</dbReference>
<evidence type="ECO:0000256" key="3">
    <source>
        <dbReference type="SAM" id="Phobius"/>
    </source>
</evidence>
<feature type="domain" description="VWFA" evidence="4">
    <location>
        <begin position="97"/>
        <end position="202"/>
    </location>
</feature>
<dbReference type="EMBL" id="JAAQQR010000003">
    <property type="protein sequence ID" value="NID05074.1"/>
    <property type="molecule type" value="Genomic_DNA"/>
</dbReference>
<organism evidence="5 6">
    <name type="scientific">Luteibacter jiangsuensis</name>
    <dbReference type="NCBI Taxonomy" id="637577"/>
    <lineage>
        <taxon>Bacteria</taxon>
        <taxon>Pseudomonadati</taxon>
        <taxon>Pseudomonadota</taxon>
        <taxon>Gammaproteobacteria</taxon>
        <taxon>Lysobacterales</taxon>
        <taxon>Rhodanobacteraceae</taxon>
        <taxon>Luteibacter</taxon>
    </lineage>
</organism>
<feature type="repeat" description="TPR" evidence="1">
    <location>
        <begin position="403"/>
        <end position="436"/>
    </location>
</feature>
<dbReference type="SUPFAM" id="SSF48452">
    <property type="entry name" value="TPR-like"/>
    <property type="match status" value="1"/>
</dbReference>
<keyword evidence="3" id="KW-0472">Membrane</keyword>
<keyword evidence="1" id="KW-0802">TPR repeat</keyword>
<proteinExistence type="predicted"/>
<evidence type="ECO:0000256" key="1">
    <source>
        <dbReference type="PROSITE-ProRule" id="PRU00339"/>
    </source>
</evidence>
<dbReference type="RefSeq" id="WP_167125238.1">
    <property type="nucleotide sequence ID" value="NZ_JAAQQR010000003.1"/>
</dbReference>
<evidence type="ECO:0000313" key="6">
    <source>
        <dbReference type="Proteomes" id="UP001429601"/>
    </source>
</evidence>
<keyword evidence="3" id="KW-0812">Transmembrane</keyword>
<dbReference type="Gene3D" id="1.25.40.10">
    <property type="entry name" value="Tetratricopeptide repeat domain"/>
    <property type="match status" value="1"/>
</dbReference>
<feature type="compositionally biased region" description="Basic and acidic residues" evidence="2">
    <location>
        <begin position="518"/>
        <end position="532"/>
    </location>
</feature>
<dbReference type="InterPro" id="IPR050768">
    <property type="entry name" value="UPF0353/GerABKA_families"/>
</dbReference>
<dbReference type="Gene3D" id="3.40.50.410">
    <property type="entry name" value="von Willebrand factor, type A domain"/>
    <property type="match status" value="1"/>
</dbReference>
<dbReference type="PANTHER" id="PTHR22550">
    <property type="entry name" value="SPORE GERMINATION PROTEIN"/>
    <property type="match status" value="1"/>
</dbReference>
<feature type="compositionally biased region" description="Basic and acidic residues" evidence="2">
    <location>
        <begin position="561"/>
        <end position="582"/>
    </location>
</feature>
<dbReference type="InterPro" id="IPR036465">
    <property type="entry name" value="vWFA_dom_sf"/>
</dbReference>
<feature type="compositionally biased region" description="Low complexity" evidence="2">
    <location>
        <begin position="548"/>
        <end position="560"/>
    </location>
</feature>
<dbReference type="PROSITE" id="PS50293">
    <property type="entry name" value="TPR_REGION"/>
    <property type="match status" value="1"/>
</dbReference>
<sequence>MKTWLADFHFLEPRWLWLLLLVPVLAWIGSRRKAGERMLARLADPALLPYLLDGTPSASRGPVAAFICAAVLAVLALAGPTWDRQSQPLFAERSAQVVVVSMSPHMLSHDVVPDRLSRARYKVRELYAANRGGMNALVAYTGEAFTVAPLTTDAHSVDDLLAALAPDTMPVDGDDPAKAIDMAADLIHRADLRGGSIVLVTDRADAAAAAAARRARSAGDRVSVLGIGSERGGPIATDDGGFLKDARGNIVMAPRDDASLAAVADAGGGRFVAVADDDSDVTALAGLAHGEGDGKAVEGAASGQWQDRGPWLLLPLLPIVALAFRRGWLLVFALALLPLSPARADGVTDAFRTRDQQAARALAAGDAHRAQALAEDPALRGAAAYRAGDYAAAEASLAQRGDSDSQYNLGNALAKQQRYEDALAAYDRALKANPHNEDAAANRKAVADFLKKQQEENKQNQDKQGGKGGQDKDPKNQSGERNQQQGQQDGKDGQQGEQGKQSGADGNGNGQQQGNQDKAGEGEGGDRSKDNGKAQAPQGDAEAKSQAERAQAQEAQQALKQKMDEALAAKKAAQDSGKEHDLGAVSSDDASSKLPADVRRALMRVPDDPGGLLRRKFMLEYQRRHGAEPEE</sequence>
<gene>
    <name evidence="5" type="ORF">HBF26_09265</name>
</gene>
<dbReference type="SMART" id="SM00028">
    <property type="entry name" value="TPR"/>
    <property type="match status" value="1"/>
</dbReference>
<reference evidence="5 6" key="1">
    <citation type="journal article" date="2011" name="Curr. Microbiol.">
        <title>Luteibacter jiangsuensis sp. nov.: a methamidophos-degrading bacterium isolated from a methamidophos-manufacturing factory.</title>
        <authorList>
            <person name="Wang L."/>
            <person name="Wang G.L."/>
            <person name="Li S.P."/>
            <person name="Jiang J.D."/>
        </authorList>
    </citation>
    <scope>NUCLEOTIDE SEQUENCE [LARGE SCALE GENOMIC DNA]</scope>
    <source>
        <strain evidence="5 6">CGMCC 1.10133</strain>
    </source>
</reference>
<dbReference type="InterPro" id="IPR011990">
    <property type="entry name" value="TPR-like_helical_dom_sf"/>
</dbReference>
<evidence type="ECO:0000259" key="4">
    <source>
        <dbReference type="Pfam" id="PF13519"/>
    </source>
</evidence>
<accession>A0ABX0Q3H0</accession>
<dbReference type="Pfam" id="PF13519">
    <property type="entry name" value="VWA_2"/>
    <property type="match status" value="1"/>
</dbReference>
<feature type="region of interest" description="Disordered" evidence="2">
    <location>
        <begin position="454"/>
        <end position="594"/>
    </location>
</feature>
<comment type="caution">
    <text evidence="5">The sequence shown here is derived from an EMBL/GenBank/DDBJ whole genome shotgun (WGS) entry which is preliminary data.</text>
</comment>
<feature type="transmembrane region" description="Helical" evidence="3">
    <location>
        <begin position="63"/>
        <end position="82"/>
    </location>
</feature>
<dbReference type="PROSITE" id="PS50005">
    <property type="entry name" value="TPR"/>
    <property type="match status" value="1"/>
</dbReference>
<protein>
    <submittedName>
        <fullName evidence="5">VWA domain-containing protein</fullName>
    </submittedName>
</protein>
<feature type="compositionally biased region" description="Basic and acidic residues" evidence="2">
    <location>
        <begin position="454"/>
        <end position="475"/>
    </location>
</feature>
<feature type="transmembrane region" description="Helical" evidence="3">
    <location>
        <begin position="14"/>
        <end position="30"/>
    </location>
</feature>
<dbReference type="InterPro" id="IPR002035">
    <property type="entry name" value="VWF_A"/>
</dbReference>
<dbReference type="Pfam" id="PF00515">
    <property type="entry name" value="TPR_1"/>
    <property type="match status" value="1"/>
</dbReference>
<keyword evidence="6" id="KW-1185">Reference proteome</keyword>
<dbReference type="SUPFAM" id="SSF53300">
    <property type="entry name" value="vWA-like"/>
    <property type="match status" value="1"/>
</dbReference>
<dbReference type="Proteomes" id="UP001429601">
    <property type="component" value="Unassembled WGS sequence"/>
</dbReference>
<evidence type="ECO:0000256" key="2">
    <source>
        <dbReference type="SAM" id="MobiDB-lite"/>
    </source>
</evidence>
<feature type="compositionally biased region" description="Low complexity" evidence="2">
    <location>
        <begin position="476"/>
        <end position="488"/>
    </location>
</feature>
<dbReference type="InterPro" id="IPR019734">
    <property type="entry name" value="TPR_rpt"/>
</dbReference>
<name>A0ABX0Q3H0_9GAMM</name>